<dbReference type="Pfam" id="PF21686">
    <property type="entry name" value="LigD_Prim-Pol"/>
    <property type="match status" value="1"/>
</dbReference>
<comment type="caution">
    <text evidence="5">The sequence shown here is derived from an EMBL/GenBank/DDBJ whole genome shotgun (WGS) entry which is preliminary data.</text>
</comment>
<dbReference type="InterPro" id="IPR014145">
    <property type="entry name" value="LigD_pol_dom"/>
</dbReference>
<name>A0ABP9RCA3_9GAMM</name>
<proteinExistence type="predicted"/>
<dbReference type="PANTHER" id="PTHR42705">
    <property type="entry name" value="BIFUNCTIONAL NON-HOMOLOGOUS END JOINING PROTEIN LIGD"/>
    <property type="match status" value="1"/>
</dbReference>
<dbReference type="EMBL" id="BAABKI010000018">
    <property type="protein sequence ID" value="GAA5174630.1"/>
    <property type="molecule type" value="Genomic_DNA"/>
</dbReference>
<feature type="compositionally biased region" description="Low complexity" evidence="2">
    <location>
        <begin position="186"/>
        <end position="195"/>
    </location>
</feature>
<dbReference type="InterPro" id="IPR012309">
    <property type="entry name" value="DNA_ligase_ATP-dep_C"/>
</dbReference>
<evidence type="ECO:0000256" key="1">
    <source>
        <dbReference type="ARBA" id="ARBA00012727"/>
    </source>
</evidence>
<reference evidence="6" key="1">
    <citation type="journal article" date="2019" name="Int. J. Syst. Evol. Microbiol.">
        <title>The Global Catalogue of Microorganisms (GCM) 10K type strain sequencing project: providing services to taxonomists for standard genome sequencing and annotation.</title>
        <authorList>
            <consortium name="The Broad Institute Genomics Platform"/>
            <consortium name="The Broad Institute Genome Sequencing Center for Infectious Disease"/>
            <person name="Wu L."/>
            <person name="Ma J."/>
        </authorList>
    </citation>
    <scope>NUCLEOTIDE SEQUENCE [LARGE SCALE GENOMIC DNA]</scope>
    <source>
        <strain evidence="6">JCM 18472</strain>
    </source>
</reference>
<feature type="domain" description="DNA ligase D polymerase" evidence="4">
    <location>
        <begin position="245"/>
        <end position="498"/>
    </location>
</feature>
<evidence type="ECO:0000256" key="2">
    <source>
        <dbReference type="SAM" id="MobiDB-lite"/>
    </source>
</evidence>
<dbReference type="Proteomes" id="UP001500074">
    <property type="component" value="Unassembled WGS sequence"/>
</dbReference>
<keyword evidence="6" id="KW-1185">Reference proteome</keyword>
<feature type="compositionally biased region" description="Low complexity" evidence="2">
    <location>
        <begin position="212"/>
        <end position="221"/>
    </location>
</feature>
<sequence>MLEAASFDNASRIRYSDHIDAQGETFYERACRLGLEGIISKRASSHYHSTRSKQWLKVKCANHEEFVIGGYTEPDGSRSGFGALLMGAFDDQDRLVYAGRVGTGFSKRLLETLSAALRDLETSESPFAGSIRNSRGVHWVRPEQVIEVEFAGRTRDGLLRHPAFRGLREDRNPEEIRMASDKDESAAPSRSGKSSRPSDSDESKAASRSKRASGSSASRSGQTTQVLGVRLTHADRVLYPEQGLTKLDLARYYEAIQDWVMPHLARRPLALMRCPEGRDGECFFQKHPRVAIPDSVPRIDIDEKKGTSEYIYVESAADLIALVQAGALEIHPWGSRVGDLERPDNLVFDLDPAPGVAWPEIVRVARSLRERLASLGLESFVRVTGGKGLHLVVPIEPALEWDDAKAFARALARQEAKADPKRLTTNLSKAQREGRIFIDYLRNGRGATAVASYTVRAREGAPVCVPVRWDELDAKLKPDRYTVRNLPRRLASLRKDPWAGFDDARRAIDARMRQAVGLG</sequence>
<dbReference type="NCBIfam" id="TIGR02778">
    <property type="entry name" value="ligD_pol"/>
    <property type="match status" value="1"/>
</dbReference>
<dbReference type="SUPFAM" id="SSF56091">
    <property type="entry name" value="DNA ligase/mRNA capping enzyme, catalytic domain"/>
    <property type="match status" value="1"/>
</dbReference>
<dbReference type="NCBIfam" id="TIGR02776">
    <property type="entry name" value="NHEJ_ligase_prk"/>
    <property type="match status" value="1"/>
</dbReference>
<evidence type="ECO:0000313" key="6">
    <source>
        <dbReference type="Proteomes" id="UP001500074"/>
    </source>
</evidence>
<gene>
    <name evidence="5" type="ORF">GCM10023342_16050</name>
</gene>
<protein>
    <recommendedName>
        <fullName evidence="1">DNA ligase (ATP)</fullName>
        <ecNumber evidence="1">6.5.1.1</ecNumber>
    </recommendedName>
</protein>
<evidence type="ECO:0000313" key="5">
    <source>
        <dbReference type="EMBL" id="GAA5174630.1"/>
    </source>
</evidence>
<feature type="domain" description="DNA ligase ATP-dependent C-terminal" evidence="3">
    <location>
        <begin position="78"/>
        <end position="171"/>
    </location>
</feature>
<dbReference type="Gene3D" id="3.90.920.10">
    <property type="entry name" value="DNA primase, PRIM domain"/>
    <property type="match status" value="1"/>
</dbReference>
<dbReference type="PANTHER" id="PTHR42705:SF2">
    <property type="entry name" value="BIFUNCTIONAL NON-HOMOLOGOUS END JOINING PROTEIN LIGD"/>
    <property type="match status" value="1"/>
</dbReference>
<dbReference type="Gene3D" id="2.40.50.140">
    <property type="entry name" value="Nucleic acid-binding proteins"/>
    <property type="match status" value="1"/>
</dbReference>
<dbReference type="RefSeq" id="WP_231663357.1">
    <property type="nucleotide sequence ID" value="NZ_BAABKI010000018.1"/>
</dbReference>
<feature type="compositionally biased region" description="Basic and acidic residues" evidence="2">
    <location>
        <begin position="196"/>
        <end position="205"/>
    </location>
</feature>
<feature type="region of interest" description="Disordered" evidence="2">
    <location>
        <begin position="164"/>
        <end position="224"/>
    </location>
</feature>
<accession>A0ABP9RCA3</accession>
<dbReference type="EC" id="6.5.1.1" evidence="1"/>
<dbReference type="InterPro" id="IPR014143">
    <property type="entry name" value="NHEJ_ligase_prk"/>
</dbReference>
<evidence type="ECO:0000259" key="4">
    <source>
        <dbReference type="Pfam" id="PF21686"/>
    </source>
</evidence>
<feature type="compositionally biased region" description="Basic and acidic residues" evidence="2">
    <location>
        <begin position="166"/>
        <end position="185"/>
    </location>
</feature>
<dbReference type="SUPFAM" id="SSF50249">
    <property type="entry name" value="Nucleic acid-binding proteins"/>
    <property type="match status" value="1"/>
</dbReference>
<dbReference type="Pfam" id="PF04679">
    <property type="entry name" value="DNA_ligase_A_C"/>
    <property type="match status" value="1"/>
</dbReference>
<dbReference type="Gene3D" id="3.30.470.30">
    <property type="entry name" value="DNA ligase/mRNA capping enzyme"/>
    <property type="match status" value="1"/>
</dbReference>
<dbReference type="CDD" id="cd04862">
    <property type="entry name" value="PaeLigD_Pol_like"/>
    <property type="match status" value="1"/>
</dbReference>
<dbReference type="InterPro" id="IPR012340">
    <property type="entry name" value="NA-bd_OB-fold"/>
</dbReference>
<dbReference type="InterPro" id="IPR033651">
    <property type="entry name" value="PaeLigD_Pol-like"/>
</dbReference>
<organism evidence="5 6">
    <name type="scientific">Modicisalibacter zincidurans</name>
    <dbReference type="NCBI Taxonomy" id="1178777"/>
    <lineage>
        <taxon>Bacteria</taxon>
        <taxon>Pseudomonadati</taxon>
        <taxon>Pseudomonadota</taxon>
        <taxon>Gammaproteobacteria</taxon>
        <taxon>Oceanospirillales</taxon>
        <taxon>Halomonadaceae</taxon>
        <taxon>Modicisalibacter</taxon>
    </lineage>
</organism>
<dbReference type="InterPro" id="IPR052171">
    <property type="entry name" value="NHEJ_LigD"/>
</dbReference>
<dbReference type="CDD" id="cd07971">
    <property type="entry name" value="OBF_DNA_ligase_LigD"/>
    <property type="match status" value="1"/>
</dbReference>
<evidence type="ECO:0000259" key="3">
    <source>
        <dbReference type="Pfam" id="PF04679"/>
    </source>
</evidence>